<dbReference type="Gene3D" id="2.60.11.10">
    <property type="entry name" value="Cytochrome c oxidase, subunit Vb"/>
    <property type="match status" value="1"/>
</dbReference>
<dbReference type="GO" id="GO:0005743">
    <property type="term" value="C:mitochondrial inner membrane"/>
    <property type="evidence" value="ECO:0007669"/>
    <property type="project" value="UniProtKB-SubCell"/>
</dbReference>
<evidence type="ECO:0000256" key="10">
    <source>
        <dbReference type="ARBA" id="ARBA00031366"/>
    </source>
</evidence>
<dbReference type="PANTHER" id="PTHR10122">
    <property type="entry name" value="CYTOCHROME C OXIDASE SUBUNIT 5B, MITOCHONDRIAL"/>
    <property type="match status" value="1"/>
</dbReference>
<comment type="similarity">
    <text evidence="3">Belongs to the cytochrome c oxidase subunit 5B family.</text>
</comment>
<evidence type="ECO:0000256" key="9">
    <source>
        <dbReference type="ARBA" id="ARBA00023136"/>
    </source>
</evidence>
<evidence type="ECO:0000256" key="12">
    <source>
        <dbReference type="PIRSR" id="PIRSR602124-2"/>
    </source>
</evidence>
<organism evidence="13 14">
    <name type="scientific">Morchella conica CCBAS932</name>
    <dbReference type="NCBI Taxonomy" id="1392247"/>
    <lineage>
        <taxon>Eukaryota</taxon>
        <taxon>Fungi</taxon>
        <taxon>Dikarya</taxon>
        <taxon>Ascomycota</taxon>
        <taxon>Pezizomycotina</taxon>
        <taxon>Pezizomycetes</taxon>
        <taxon>Pezizales</taxon>
        <taxon>Morchellaceae</taxon>
        <taxon>Morchella</taxon>
    </lineage>
</organism>
<keyword evidence="4 12" id="KW-0479">Metal-binding</keyword>
<comment type="pathway">
    <text evidence="2">Energy metabolism; oxidative phosphorylation.</text>
</comment>
<keyword evidence="5" id="KW-0999">Mitochondrion inner membrane</keyword>
<gene>
    <name evidence="13" type="ORF">P167DRAFT_480859</name>
</gene>
<dbReference type="PROSITE" id="PS51359">
    <property type="entry name" value="COX5B_2"/>
    <property type="match status" value="1"/>
</dbReference>
<evidence type="ECO:0000256" key="3">
    <source>
        <dbReference type="ARBA" id="ARBA00010292"/>
    </source>
</evidence>
<evidence type="ECO:0000256" key="6">
    <source>
        <dbReference type="ARBA" id="ARBA00022833"/>
    </source>
</evidence>
<sequence length="191" mass="21434">MLLQRTFALALRRAAAPRAAISFAAKRTLATTPIRRDIKKEVEQKVKTFSEIKTEEDLIGPGAAPGTVPTDFEQATGLERLEILGKMEGVDVFDMKPLDASRRGTMENPIVVQSFGEERYLGCTGYPADSHNTIWLTVSKDRPIERCPECGGVYKMEYIGAEASHDHHHDEHHTEHVDPPTMADFVKPQYW</sequence>
<dbReference type="EMBL" id="ML119108">
    <property type="protein sequence ID" value="RPB16713.1"/>
    <property type="molecule type" value="Genomic_DNA"/>
</dbReference>
<evidence type="ECO:0000256" key="7">
    <source>
        <dbReference type="ARBA" id="ARBA00022946"/>
    </source>
</evidence>
<keyword evidence="8" id="KW-0496">Mitochondrion</keyword>
<accession>A0A3N4L1L7</accession>
<dbReference type="Proteomes" id="UP000277580">
    <property type="component" value="Unassembled WGS sequence"/>
</dbReference>
<evidence type="ECO:0000313" key="13">
    <source>
        <dbReference type="EMBL" id="RPB16713.1"/>
    </source>
</evidence>
<dbReference type="InterPro" id="IPR002124">
    <property type="entry name" value="Cyt_c_oxidase_su5b"/>
</dbReference>
<dbReference type="InParanoid" id="A0A3N4L1L7"/>
<keyword evidence="7" id="KW-0809">Transit peptide</keyword>
<dbReference type="Pfam" id="PF01215">
    <property type="entry name" value="COX5B"/>
    <property type="match status" value="1"/>
</dbReference>
<dbReference type="STRING" id="1392247.A0A3N4L1L7"/>
<feature type="binding site" evidence="12">
    <location>
        <position position="123"/>
    </location>
    <ligand>
        <name>Zn(2+)</name>
        <dbReference type="ChEBI" id="CHEBI:29105"/>
    </ligand>
</feature>
<dbReference type="PANTHER" id="PTHR10122:SF0">
    <property type="entry name" value="CYTOCHROME C OXIDASE SUBUNIT 5B, ISOFORM A-RELATED"/>
    <property type="match status" value="1"/>
</dbReference>
<dbReference type="SUPFAM" id="SSF57802">
    <property type="entry name" value="Rubredoxin-like"/>
    <property type="match status" value="1"/>
</dbReference>
<dbReference type="GO" id="GO:0046872">
    <property type="term" value="F:metal ion binding"/>
    <property type="evidence" value="ECO:0007669"/>
    <property type="project" value="UniProtKB-KW"/>
</dbReference>
<dbReference type="FunCoup" id="A0A3N4L1L7">
    <property type="interactions" value="431"/>
</dbReference>
<keyword evidence="14" id="KW-1185">Reference proteome</keyword>
<evidence type="ECO:0000256" key="11">
    <source>
        <dbReference type="ARBA" id="ARBA00070613"/>
    </source>
</evidence>
<comment type="subcellular location">
    <subcellularLocation>
        <location evidence="1">Mitochondrion inner membrane</location>
        <topology evidence="1">Peripheral membrane protein</topology>
        <orientation evidence="1">Matrix side</orientation>
    </subcellularLocation>
</comment>
<evidence type="ECO:0000256" key="8">
    <source>
        <dbReference type="ARBA" id="ARBA00023128"/>
    </source>
</evidence>
<dbReference type="GO" id="GO:0006123">
    <property type="term" value="P:mitochondrial electron transport, cytochrome c to oxygen"/>
    <property type="evidence" value="ECO:0007669"/>
    <property type="project" value="InterPro"/>
</dbReference>
<keyword evidence="9" id="KW-0472">Membrane</keyword>
<dbReference type="OrthoDB" id="10249250at2759"/>
<reference evidence="13 14" key="1">
    <citation type="journal article" date="2018" name="Nat. Ecol. Evol.">
        <title>Pezizomycetes genomes reveal the molecular basis of ectomycorrhizal truffle lifestyle.</title>
        <authorList>
            <person name="Murat C."/>
            <person name="Payen T."/>
            <person name="Noel B."/>
            <person name="Kuo A."/>
            <person name="Morin E."/>
            <person name="Chen J."/>
            <person name="Kohler A."/>
            <person name="Krizsan K."/>
            <person name="Balestrini R."/>
            <person name="Da Silva C."/>
            <person name="Montanini B."/>
            <person name="Hainaut M."/>
            <person name="Levati E."/>
            <person name="Barry K.W."/>
            <person name="Belfiori B."/>
            <person name="Cichocki N."/>
            <person name="Clum A."/>
            <person name="Dockter R.B."/>
            <person name="Fauchery L."/>
            <person name="Guy J."/>
            <person name="Iotti M."/>
            <person name="Le Tacon F."/>
            <person name="Lindquist E.A."/>
            <person name="Lipzen A."/>
            <person name="Malagnac F."/>
            <person name="Mello A."/>
            <person name="Molinier V."/>
            <person name="Miyauchi S."/>
            <person name="Poulain J."/>
            <person name="Riccioni C."/>
            <person name="Rubini A."/>
            <person name="Sitrit Y."/>
            <person name="Splivallo R."/>
            <person name="Traeger S."/>
            <person name="Wang M."/>
            <person name="Zifcakova L."/>
            <person name="Wipf D."/>
            <person name="Zambonelli A."/>
            <person name="Paolocci F."/>
            <person name="Nowrousian M."/>
            <person name="Ottonello S."/>
            <person name="Baldrian P."/>
            <person name="Spatafora J.W."/>
            <person name="Henrissat B."/>
            <person name="Nagy L.G."/>
            <person name="Aury J.M."/>
            <person name="Wincker P."/>
            <person name="Grigoriev I.V."/>
            <person name="Bonfante P."/>
            <person name="Martin F.M."/>
        </authorList>
    </citation>
    <scope>NUCLEOTIDE SEQUENCE [LARGE SCALE GENOMIC DNA]</scope>
    <source>
        <strain evidence="13 14">CCBAS932</strain>
    </source>
</reference>
<name>A0A3N4L1L7_9PEZI</name>
<proteinExistence type="inferred from homology"/>
<feature type="binding site" evidence="12">
    <location>
        <position position="150"/>
    </location>
    <ligand>
        <name>Zn(2+)</name>
        <dbReference type="ChEBI" id="CHEBI:29105"/>
    </ligand>
</feature>
<evidence type="ECO:0000256" key="4">
    <source>
        <dbReference type="ARBA" id="ARBA00022723"/>
    </source>
</evidence>
<feature type="binding site" evidence="12">
    <location>
        <position position="131"/>
    </location>
    <ligand>
        <name>Zn(2+)</name>
        <dbReference type="ChEBI" id="CHEBI:29105"/>
    </ligand>
</feature>
<dbReference type="CDD" id="cd00924">
    <property type="entry name" value="Cyt_c_Oxidase_Vb"/>
    <property type="match status" value="1"/>
</dbReference>
<feature type="binding site" evidence="12">
    <location>
        <position position="147"/>
    </location>
    <ligand>
        <name>Zn(2+)</name>
        <dbReference type="ChEBI" id="CHEBI:29105"/>
    </ligand>
</feature>
<protein>
    <recommendedName>
        <fullName evidence="11">Cytochrome c oxidase subunit 4, mitochondrial</fullName>
    </recommendedName>
    <alternativeName>
        <fullName evidence="10">Cytochrome c oxidase polypeptide IV</fullName>
    </alternativeName>
</protein>
<dbReference type="AlphaFoldDB" id="A0A3N4L1L7"/>
<evidence type="ECO:0000256" key="2">
    <source>
        <dbReference type="ARBA" id="ARBA00004673"/>
    </source>
</evidence>
<dbReference type="InterPro" id="IPR036972">
    <property type="entry name" value="Cyt_c_oxidase_su5b_sf"/>
</dbReference>
<dbReference type="GO" id="GO:0045277">
    <property type="term" value="C:respiratory chain complex IV"/>
    <property type="evidence" value="ECO:0007669"/>
    <property type="project" value="InterPro"/>
</dbReference>
<keyword evidence="6 12" id="KW-0862">Zinc</keyword>
<evidence type="ECO:0000313" key="14">
    <source>
        <dbReference type="Proteomes" id="UP000277580"/>
    </source>
</evidence>
<dbReference type="FunFam" id="2.60.11.10:FF:000003">
    <property type="entry name" value="Cytochrome c oxidase subunit IV"/>
    <property type="match status" value="1"/>
</dbReference>
<evidence type="ECO:0000256" key="1">
    <source>
        <dbReference type="ARBA" id="ARBA00004443"/>
    </source>
</evidence>
<evidence type="ECO:0000256" key="5">
    <source>
        <dbReference type="ARBA" id="ARBA00022792"/>
    </source>
</evidence>